<evidence type="ECO:0000313" key="2">
    <source>
        <dbReference type="Proteomes" id="UP000324800"/>
    </source>
</evidence>
<organism evidence="1 2">
    <name type="scientific">Streblomastix strix</name>
    <dbReference type="NCBI Taxonomy" id="222440"/>
    <lineage>
        <taxon>Eukaryota</taxon>
        <taxon>Metamonada</taxon>
        <taxon>Preaxostyla</taxon>
        <taxon>Oxymonadida</taxon>
        <taxon>Streblomastigidae</taxon>
        <taxon>Streblomastix</taxon>
    </lineage>
</organism>
<sequence>MTNNSKEIKAVYYKLLLFEQVFKNKQDKAILIRSDNTTAVYDIWKWKAKESLIERIKQV</sequence>
<comment type="caution">
    <text evidence="1">The sequence shown here is derived from an EMBL/GenBank/DDBJ whole genome shotgun (WGS) entry which is preliminary data.</text>
</comment>
<name>A0A5J4TK78_9EUKA</name>
<reference evidence="1 2" key="1">
    <citation type="submission" date="2019-03" db="EMBL/GenBank/DDBJ databases">
        <title>Single cell metagenomics reveals metabolic interactions within the superorganism composed of flagellate Streblomastix strix and complex community of Bacteroidetes bacteria on its surface.</title>
        <authorList>
            <person name="Treitli S.C."/>
            <person name="Kolisko M."/>
            <person name="Husnik F."/>
            <person name="Keeling P."/>
            <person name="Hampl V."/>
        </authorList>
    </citation>
    <scope>NUCLEOTIDE SEQUENCE [LARGE SCALE GENOMIC DNA]</scope>
    <source>
        <strain evidence="1">ST1C</strain>
    </source>
</reference>
<dbReference type="AlphaFoldDB" id="A0A5J4TK78"/>
<dbReference type="Proteomes" id="UP000324800">
    <property type="component" value="Unassembled WGS sequence"/>
</dbReference>
<protein>
    <submittedName>
        <fullName evidence="1">Uncharacterized protein</fullName>
    </submittedName>
</protein>
<feature type="non-terminal residue" evidence="1">
    <location>
        <position position="59"/>
    </location>
</feature>
<proteinExistence type="predicted"/>
<gene>
    <name evidence="1" type="ORF">EZS28_045707</name>
</gene>
<evidence type="ECO:0000313" key="1">
    <source>
        <dbReference type="EMBL" id="KAA6358764.1"/>
    </source>
</evidence>
<dbReference type="EMBL" id="SNRW01029398">
    <property type="protein sequence ID" value="KAA6358764.1"/>
    <property type="molecule type" value="Genomic_DNA"/>
</dbReference>
<accession>A0A5J4TK78</accession>